<evidence type="ECO:0000313" key="9">
    <source>
        <dbReference type="EMBL" id="MBL1093164.1"/>
    </source>
</evidence>
<keyword evidence="10" id="KW-1185">Reference proteome</keyword>
<evidence type="ECO:0000313" key="10">
    <source>
        <dbReference type="Proteomes" id="UP000629371"/>
    </source>
</evidence>
<feature type="transmembrane region" description="Helical" evidence="7">
    <location>
        <begin position="69"/>
        <end position="88"/>
    </location>
</feature>
<dbReference type="SUPFAM" id="SSF103473">
    <property type="entry name" value="MFS general substrate transporter"/>
    <property type="match status" value="1"/>
</dbReference>
<name>A0ABS1MZM0_9ACTN</name>
<evidence type="ECO:0000256" key="5">
    <source>
        <dbReference type="ARBA" id="ARBA00023251"/>
    </source>
</evidence>
<feature type="transmembrane region" description="Helical" evidence="7">
    <location>
        <begin position="36"/>
        <end position="57"/>
    </location>
</feature>
<keyword evidence="2 7" id="KW-0812">Transmembrane</keyword>
<feature type="transmembrane region" description="Helical" evidence="7">
    <location>
        <begin position="132"/>
        <end position="150"/>
    </location>
</feature>
<feature type="transmembrane region" description="Helical" evidence="7">
    <location>
        <begin position="100"/>
        <end position="126"/>
    </location>
</feature>
<feature type="transmembrane region" description="Helical" evidence="7">
    <location>
        <begin position="459"/>
        <end position="485"/>
    </location>
</feature>
<dbReference type="Proteomes" id="UP000629371">
    <property type="component" value="Unassembled WGS sequence"/>
</dbReference>
<evidence type="ECO:0000256" key="3">
    <source>
        <dbReference type="ARBA" id="ARBA00022989"/>
    </source>
</evidence>
<accession>A0ABS1MZM0</accession>
<evidence type="ECO:0000256" key="4">
    <source>
        <dbReference type="ARBA" id="ARBA00023136"/>
    </source>
</evidence>
<feature type="domain" description="Major facilitator superfamily (MFS) profile" evidence="8">
    <location>
        <begin position="33"/>
        <end position="489"/>
    </location>
</feature>
<dbReference type="EMBL" id="JAERRI010000017">
    <property type="protein sequence ID" value="MBL1093164.1"/>
    <property type="molecule type" value="Genomic_DNA"/>
</dbReference>
<keyword evidence="4 7" id="KW-0472">Membrane</keyword>
<feature type="compositionally biased region" description="Low complexity" evidence="6">
    <location>
        <begin position="14"/>
        <end position="26"/>
    </location>
</feature>
<feature type="transmembrane region" description="Helical" evidence="7">
    <location>
        <begin position="157"/>
        <end position="180"/>
    </location>
</feature>
<feature type="transmembrane region" description="Helical" evidence="7">
    <location>
        <begin position="251"/>
        <end position="270"/>
    </location>
</feature>
<protein>
    <submittedName>
        <fullName evidence="9">MFS transporter</fullName>
    </submittedName>
</protein>
<dbReference type="PANTHER" id="PTHR42718">
    <property type="entry name" value="MAJOR FACILITATOR SUPERFAMILY MULTIDRUG TRANSPORTER MFSC"/>
    <property type="match status" value="1"/>
</dbReference>
<organism evidence="9 10">
    <name type="scientific">Streptomyces siderophoricus</name>
    <dbReference type="NCBI Taxonomy" id="2802281"/>
    <lineage>
        <taxon>Bacteria</taxon>
        <taxon>Bacillati</taxon>
        <taxon>Actinomycetota</taxon>
        <taxon>Actinomycetes</taxon>
        <taxon>Kitasatosporales</taxon>
        <taxon>Streptomycetaceae</taxon>
        <taxon>Streptomyces</taxon>
    </lineage>
</organism>
<feature type="transmembrane region" description="Helical" evidence="7">
    <location>
        <begin position="326"/>
        <end position="348"/>
    </location>
</feature>
<keyword evidence="5" id="KW-0046">Antibiotic resistance</keyword>
<feature type="transmembrane region" description="Helical" evidence="7">
    <location>
        <begin position="291"/>
        <end position="314"/>
    </location>
</feature>
<dbReference type="Pfam" id="PF07690">
    <property type="entry name" value="MFS_1"/>
    <property type="match status" value="1"/>
</dbReference>
<feature type="transmembrane region" description="Helical" evidence="7">
    <location>
        <begin position="222"/>
        <end position="239"/>
    </location>
</feature>
<feature type="compositionally biased region" description="Pro residues" evidence="6">
    <location>
        <begin position="1"/>
        <end position="13"/>
    </location>
</feature>
<evidence type="ECO:0000256" key="6">
    <source>
        <dbReference type="SAM" id="MobiDB-lite"/>
    </source>
</evidence>
<evidence type="ECO:0000259" key="8">
    <source>
        <dbReference type="PROSITE" id="PS50850"/>
    </source>
</evidence>
<evidence type="ECO:0000256" key="1">
    <source>
        <dbReference type="ARBA" id="ARBA00004651"/>
    </source>
</evidence>
<reference evidence="9 10" key="1">
    <citation type="submission" date="2021-01" db="EMBL/GenBank/DDBJ databases">
        <title>WGS of actinomycetes isolated from Thailand.</title>
        <authorList>
            <person name="Thawai C."/>
        </authorList>
    </citation>
    <scope>NUCLEOTIDE SEQUENCE [LARGE SCALE GENOMIC DNA]</scope>
    <source>
        <strain evidence="9 10">CH9-7</strain>
    </source>
</reference>
<proteinExistence type="predicted"/>
<feature type="transmembrane region" description="Helical" evidence="7">
    <location>
        <begin position="192"/>
        <end position="210"/>
    </location>
</feature>
<comment type="subcellular location">
    <subcellularLocation>
        <location evidence="1">Cell membrane</location>
        <topology evidence="1">Multi-pass membrane protein</topology>
    </subcellularLocation>
</comment>
<feature type="transmembrane region" description="Helical" evidence="7">
    <location>
        <begin position="389"/>
        <end position="411"/>
    </location>
</feature>
<dbReference type="InterPro" id="IPR036259">
    <property type="entry name" value="MFS_trans_sf"/>
</dbReference>
<gene>
    <name evidence="9" type="ORF">JK360_28020</name>
</gene>
<evidence type="ECO:0000256" key="7">
    <source>
        <dbReference type="SAM" id="Phobius"/>
    </source>
</evidence>
<feature type="transmembrane region" description="Helical" evidence="7">
    <location>
        <begin position="360"/>
        <end position="383"/>
    </location>
</feature>
<feature type="transmembrane region" description="Helical" evidence="7">
    <location>
        <begin position="432"/>
        <end position="453"/>
    </location>
</feature>
<feature type="region of interest" description="Disordered" evidence="6">
    <location>
        <begin position="1"/>
        <end position="26"/>
    </location>
</feature>
<dbReference type="InterPro" id="IPR020846">
    <property type="entry name" value="MFS_dom"/>
</dbReference>
<dbReference type="PROSITE" id="PS50850">
    <property type="entry name" value="MFS"/>
    <property type="match status" value="1"/>
</dbReference>
<sequence>MNPLRPPAEPAPARPAAAAPHTAAAGPSAPWRALSVVLTGVFMAVLDTFIVLVAAPAVQDDLRASDADVQLILAGYQLTYAVALITGARLGDRFGRKRCFLIGTGVFTLASVGCAAAPGAGALIAARLVQGLGAAVMFPQVFSTIQVLLPPERRARAFGVLGAVIGTAGVAGQLLGGVLLSADLFGASWRPIFWVNVPVGLVTLALAAVLLPESRAPEGRRLDLAGVTVLTVALFLLVVPVVEGREAGWPAWTWVSLAAGVLALLGFGVVERRVEARGRSPLVRPGLLRERAFAIGMVLVLLAYFGINSFFLVLSVTVQDGLGLDALGAGVFYLPFAAGFFTGSLAAGRLARYGKRLLQAGALVLGLGHAVALGVVGLAGQTLTARSLALPLLVVGLGNGVLVTPLLNAVLARIRPAEIGMASGVLSTGQQIGGSVGVALVGVLFYGTLGHAARHDVGAYGHALMAALLFDLALAVALSVLLWVLPDPAPDGR</sequence>
<dbReference type="Gene3D" id="1.20.1720.10">
    <property type="entry name" value="Multidrug resistance protein D"/>
    <property type="match status" value="2"/>
</dbReference>
<comment type="caution">
    <text evidence="9">The sequence shown here is derived from an EMBL/GenBank/DDBJ whole genome shotgun (WGS) entry which is preliminary data.</text>
</comment>
<dbReference type="InterPro" id="IPR011701">
    <property type="entry name" value="MFS"/>
</dbReference>
<dbReference type="RefSeq" id="WP_201808705.1">
    <property type="nucleotide sequence ID" value="NZ_JAERRI010000017.1"/>
</dbReference>
<dbReference type="PANTHER" id="PTHR42718:SF39">
    <property type="entry name" value="ACTINORHODIN TRANSPORTER-RELATED"/>
    <property type="match status" value="1"/>
</dbReference>
<evidence type="ECO:0000256" key="2">
    <source>
        <dbReference type="ARBA" id="ARBA00022692"/>
    </source>
</evidence>
<keyword evidence="3 7" id="KW-1133">Transmembrane helix</keyword>
<dbReference type="CDD" id="cd17321">
    <property type="entry name" value="MFS_MMR_MDR_like"/>
    <property type="match status" value="1"/>
</dbReference>